<evidence type="ECO:0000256" key="1">
    <source>
        <dbReference type="SAM" id="SignalP"/>
    </source>
</evidence>
<accession>A0A291GC13</accession>
<dbReference type="Proteomes" id="UP000217935">
    <property type="component" value="Chromosome"/>
</dbReference>
<keyword evidence="1" id="KW-0732">Signal</keyword>
<feature type="chain" id="PRO_5012109487" evidence="1">
    <location>
        <begin position="19"/>
        <end position="91"/>
    </location>
</feature>
<keyword evidence="3" id="KW-1185">Reference proteome</keyword>
<dbReference type="AlphaFoldDB" id="A0A291GC13"/>
<proteinExistence type="predicted"/>
<evidence type="ECO:0000313" key="3">
    <source>
        <dbReference type="Proteomes" id="UP000217935"/>
    </source>
</evidence>
<gene>
    <name evidence="2" type="ORF">CEW89_08405</name>
</gene>
<dbReference type="KEGG" id="ceh:CEW89_08405"/>
<protein>
    <submittedName>
        <fullName evidence="2">Uncharacterized protein</fullName>
    </submittedName>
</protein>
<dbReference type="RefSeq" id="WP_096805579.1">
    <property type="nucleotide sequence ID" value="NZ_CP022196.1"/>
</dbReference>
<feature type="signal peptide" evidence="1">
    <location>
        <begin position="1"/>
        <end position="18"/>
    </location>
</feature>
<sequence>MRLTLIFFVTVWASSSSAMDYQQCQMLMSEAIKIEAETNNITSSHMNQLMQPNIYAEASEAANAITDIRNINKRLWGEYIDALSEYCRKMR</sequence>
<reference evidence="2 3" key="1">
    <citation type="submission" date="2017-06" db="EMBL/GenBank/DDBJ databases">
        <title>Celeribacter sp. TSPH2 complete genome sequence.</title>
        <authorList>
            <person name="Woo J.-H."/>
            <person name="Kim H.-S."/>
        </authorList>
    </citation>
    <scope>NUCLEOTIDE SEQUENCE [LARGE SCALE GENOMIC DNA]</scope>
    <source>
        <strain evidence="2 3">TSPH2</strain>
    </source>
</reference>
<dbReference type="EMBL" id="CP022196">
    <property type="protein sequence ID" value="ATG47594.1"/>
    <property type="molecule type" value="Genomic_DNA"/>
</dbReference>
<name>A0A291GC13_9RHOB</name>
<evidence type="ECO:0000313" key="2">
    <source>
        <dbReference type="EMBL" id="ATG47594.1"/>
    </source>
</evidence>
<organism evidence="2 3">
    <name type="scientific">Celeribacter ethanolicus</name>
    <dbReference type="NCBI Taxonomy" id="1758178"/>
    <lineage>
        <taxon>Bacteria</taxon>
        <taxon>Pseudomonadati</taxon>
        <taxon>Pseudomonadota</taxon>
        <taxon>Alphaproteobacteria</taxon>
        <taxon>Rhodobacterales</taxon>
        <taxon>Roseobacteraceae</taxon>
        <taxon>Celeribacter</taxon>
    </lineage>
</organism>